<evidence type="ECO:0000256" key="1">
    <source>
        <dbReference type="ARBA" id="ARBA00004496"/>
    </source>
</evidence>
<dbReference type="PANTHER" id="PTHR48111">
    <property type="entry name" value="REGULATOR OF RPOS"/>
    <property type="match status" value="1"/>
</dbReference>
<evidence type="ECO:0000256" key="12">
    <source>
        <dbReference type="ARBA" id="ARBA00024735"/>
    </source>
</evidence>
<organism evidence="17 18">
    <name type="scientific">Paraperlucidibaca wandonensis</name>
    <dbReference type="NCBI Taxonomy" id="1268273"/>
    <lineage>
        <taxon>Bacteria</taxon>
        <taxon>Pseudomonadati</taxon>
        <taxon>Pseudomonadota</taxon>
        <taxon>Gammaproteobacteria</taxon>
        <taxon>Moraxellales</taxon>
        <taxon>Moraxellaceae</taxon>
        <taxon>Paraperlucidibaca</taxon>
    </lineage>
</organism>
<keyword evidence="6" id="KW-0592">Phosphate transport</keyword>
<dbReference type="CDD" id="cd00383">
    <property type="entry name" value="trans_reg_C"/>
    <property type="match status" value="1"/>
</dbReference>
<evidence type="ECO:0000256" key="10">
    <source>
        <dbReference type="ARBA" id="ARBA00023159"/>
    </source>
</evidence>
<dbReference type="Gene3D" id="3.40.50.2300">
    <property type="match status" value="1"/>
</dbReference>
<dbReference type="Pfam" id="PF00072">
    <property type="entry name" value="Response_reg"/>
    <property type="match status" value="1"/>
</dbReference>
<evidence type="ECO:0000256" key="9">
    <source>
        <dbReference type="ARBA" id="ARBA00023125"/>
    </source>
</evidence>
<dbReference type="InterPro" id="IPR039420">
    <property type="entry name" value="WalR-like"/>
</dbReference>
<dbReference type="InterPro" id="IPR036388">
    <property type="entry name" value="WH-like_DNA-bd_sf"/>
</dbReference>
<keyword evidence="7" id="KW-0902">Two-component regulatory system</keyword>
<evidence type="ECO:0000256" key="2">
    <source>
        <dbReference type="ARBA" id="ARBA00013332"/>
    </source>
</evidence>
<feature type="DNA-binding region" description="OmpR/PhoB-type" evidence="14">
    <location>
        <begin position="130"/>
        <end position="228"/>
    </location>
</feature>
<evidence type="ECO:0000256" key="11">
    <source>
        <dbReference type="ARBA" id="ARBA00023163"/>
    </source>
</evidence>
<dbReference type="SMART" id="SM00862">
    <property type="entry name" value="Trans_reg_C"/>
    <property type="match status" value="1"/>
</dbReference>
<dbReference type="CDD" id="cd17618">
    <property type="entry name" value="REC_OmpR_PhoB"/>
    <property type="match status" value="1"/>
</dbReference>
<keyword evidence="10" id="KW-0010">Activator</keyword>
<dbReference type="InterPro" id="IPR011879">
    <property type="entry name" value="Sig_transdc_resp-reg_PhoB"/>
</dbReference>
<evidence type="ECO:0000256" key="3">
    <source>
        <dbReference type="ARBA" id="ARBA00022448"/>
    </source>
</evidence>
<evidence type="ECO:0000256" key="7">
    <source>
        <dbReference type="ARBA" id="ARBA00023012"/>
    </source>
</evidence>
<proteinExistence type="predicted"/>
<dbReference type="EMBL" id="JBHTIT010000001">
    <property type="protein sequence ID" value="MFD0950647.1"/>
    <property type="molecule type" value="Genomic_DNA"/>
</dbReference>
<keyword evidence="9 14" id="KW-0238">DNA-binding</keyword>
<dbReference type="Pfam" id="PF00486">
    <property type="entry name" value="Trans_reg_C"/>
    <property type="match status" value="1"/>
</dbReference>
<keyword evidence="11" id="KW-0804">Transcription</keyword>
<dbReference type="InterPro" id="IPR011006">
    <property type="entry name" value="CheY-like_superfamily"/>
</dbReference>
<dbReference type="SMART" id="SM00448">
    <property type="entry name" value="REC"/>
    <property type="match status" value="1"/>
</dbReference>
<evidence type="ECO:0000313" key="18">
    <source>
        <dbReference type="Proteomes" id="UP001597044"/>
    </source>
</evidence>
<feature type="modified residue" description="4-aspartylphosphate" evidence="13">
    <location>
        <position position="54"/>
    </location>
</feature>
<dbReference type="Gene3D" id="1.10.10.10">
    <property type="entry name" value="Winged helix-like DNA-binding domain superfamily/Winged helix DNA-binding domain"/>
    <property type="match status" value="1"/>
</dbReference>
<dbReference type="RefSeq" id="WP_340675902.1">
    <property type="nucleotide sequence ID" value="NZ_JBHTIT010000001.1"/>
</dbReference>
<evidence type="ECO:0000256" key="6">
    <source>
        <dbReference type="ARBA" id="ARBA00022592"/>
    </source>
</evidence>
<protein>
    <recommendedName>
        <fullName evidence="2">Phosphate regulon transcriptional regulatory protein PhoB</fullName>
    </recommendedName>
</protein>
<comment type="function">
    <text evidence="12">This protein is a positive regulator for the phosphate regulon. Transcription of this operon is positively regulated by PhoB and PhoR when phosphate is limited.</text>
</comment>
<dbReference type="NCBIfam" id="TIGR02154">
    <property type="entry name" value="PhoB"/>
    <property type="match status" value="1"/>
</dbReference>
<evidence type="ECO:0000259" key="15">
    <source>
        <dbReference type="PROSITE" id="PS50110"/>
    </source>
</evidence>
<dbReference type="Proteomes" id="UP001597044">
    <property type="component" value="Unassembled WGS sequence"/>
</dbReference>
<feature type="domain" description="OmpR/PhoB-type" evidence="16">
    <location>
        <begin position="130"/>
        <end position="228"/>
    </location>
</feature>
<keyword evidence="3" id="KW-0813">Transport</keyword>
<dbReference type="InterPro" id="IPR001867">
    <property type="entry name" value="OmpR/PhoB-type_DNA-bd"/>
</dbReference>
<keyword evidence="8" id="KW-0805">Transcription regulation</keyword>
<keyword evidence="4" id="KW-0963">Cytoplasm</keyword>
<keyword evidence="18" id="KW-1185">Reference proteome</keyword>
<dbReference type="PANTHER" id="PTHR48111:SF40">
    <property type="entry name" value="PHOSPHATE REGULON TRANSCRIPTIONAL REGULATORY PROTEIN PHOB"/>
    <property type="match status" value="1"/>
</dbReference>
<dbReference type="PROSITE" id="PS50110">
    <property type="entry name" value="RESPONSE_REGULATORY"/>
    <property type="match status" value="1"/>
</dbReference>
<evidence type="ECO:0000256" key="8">
    <source>
        <dbReference type="ARBA" id="ARBA00023015"/>
    </source>
</evidence>
<evidence type="ECO:0000256" key="4">
    <source>
        <dbReference type="ARBA" id="ARBA00022490"/>
    </source>
</evidence>
<dbReference type="SUPFAM" id="SSF52172">
    <property type="entry name" value="CheY-like"/>
    <property type="match status" value="1"/>
</dbReference>
<accession>A0ABW3HIR5</accession>
<comment type="caution">
    <text evidence="17">The sequence shown here is derived from an EMBL/GenBank/DDBJ whole genome shotgun (WGS) entry which is preliminary data.</text>
</comment>
<comment type="subcellular location">
    <subcellularLocation>
        <location evidence="1">Cytoplasm</location>
    </subcellularLocation>
</comment>
<evidence type="ECO:0000256" key="5">
    <source>
        <dbReference type="ARBA" id="ARBA00022553"/>
    </source>
</evidence>
<dbReference type="InterPro" id="IPR001789">
    <property type="entry name" value="Sig_transdc_resp-reg_receiver"/>
</dbReference>
<dbReference type="Gene3D" id="6.10.250.690">
    <property type="match status" value="1"/>
</dbReference>
<evidence type="ECO:0000313" key="17">
    <source>
        <dbReference type="EMBL" id="MFD0950647.1"/>
    </source>
</evidence>
<evidence type="ECO:0000256" key="14">
    <source>
        <dbReference type="PROSITE-ProRule" id="PRU01091"/>
    </source>
</evidence>
<keyword evidence="5 13" id="KW-0597">Phosphoprotein</keyword>
<sequence length="237" mass="26975">MPSDKILIVDDEAAIREMISIALDLAGYNCIEAEDALQAHHLVVDERPALILLDWMLPGMSGIELARRLKRDESTREIPIIMLTARGEEDHKVQGLDAGADDYLTKPFSTRELASRIKAVLRRSNVLHQESAIEAEGLKLDPVSHRVSADDKLVEMGPTEYRLLAFFMSHPERAYTRTQMLDQVWGGNVYVEDRTIDVHIRRLRKALEPFGYDRFIQTVRGTGYRFSVQMSDKVEPV</sequence>
<dbReference type="PROSITE" id="PS51755">
    <property type="entry name" value="OMPR_PHOB"/>
    <property type="match status" value="1"/>
</dbReference>
<feature type="domain" description="Response regulatory" evidence="15">
    <location>
        <begin position="5"/>
        <end position="121"/>
    </location>
</feature>
<evidence type="ECO:0000256" key="13">
    <source>
        <dbReference type="PROSITE-ProRule" id="PRU00169"/>
    </source>
</evidence>
<name>A0ABW3HIR5_9GAMM</name>
<evidence type="ECO:0000259" key="16">
    <source>
        <dbReference type="PROSITE" id="PS51755"/>
    </source>
</evidence>
<gene>
    <name evidence="17" type="primary">phoB</name>
    <name evidence="17" type="ORF">ACFQ0F_09645</name>
</gene>
<reference evidence="18" key="1">
    <citation type="journal article" date="2019" name="Int. J. Syst. Evol. Microbiol.">
        <title>The Global Catalogue of Microorganisms (GCM) 10K type strain sequencing project: providing services to taxonomists for standard genome sequencing and annotation.</title>
        <authorList>
            <consortium name="The Broad Institute Genomics Platform"/>
            <consortium name="The Broad Institute Genome Sequencing Center for Infectious Disease"/>
            <person name="Wu L."/>
            <person name="Ma J."/>
        </authorList>
    </citation>
    <scope>NUCLEOTIDE SEQUENCE [LARGE SCALE GENOMIC DNA]</scope>
    <source>
        <strain evidence="18">CCUG 63419</strain>
    </source>
</reference>